<evidence type="ECO:0000313" key="11">
    <source>
        <dbReference type="EMBL" id="MBP2318735.1"/>
    </source>
</evidence>
<feature type="region of interest" description="Disordered" evidence="7">
    <location>
        <begin position="115"/>
        <end position="145"/>
    </location>
</feature>
<dbReference type="InterPro" id="IPR036852">
    <property type="entry name" value="Peptidase_S8/S53_dom_sf"/>
</dbReference>
<evidence type="ECO:0000256" key="4">
    <source>
        <dbReference type="ARBA" id="ARBA00022825"/>
    </source>
</evidence>
<feature type="compositionally biased region" description="Acidic residues" evidence="7">
    <location>
        <begin position="223"/>
        <end position="246"/>
    </location>
</feature>
<evidence type="ECO:0000256" key="8">
    <source>
        <dbReference type="SAM" id="Phobius"/>
    </source>
</evidence>
<evidence type="ECO:0000256" key="5">
    <source>
        <dbReference type="PROSITE-ProRule" id="PRU01240"/>
    </source>
</evidence>
<organism evidence="11 12">
    <name type="scientific">Nesterenkonia lacusekhoensis</name>
    <dbReference type="NCBI Taxonomy" id="150832"/>
    <lineage>
        <taxon>Bacteria</taxon>
        <taxon>Bacillati</taxon>
        <taxon>Actinomycetota</taxon>
        <taxon>Actinomycetes</taxon>
        <taxon>Micrococcales</taxon>
        <taxon>Micrococcaceae</taxon>
        <taxon>Nesterenkonia</taxon>
    </lineage>
</organism>
<dbReference type="PANTHER" id="PTHR43806">
    <property type="entry name" value="PEPTIDASE S8"/>
    <property type="match status" value="1"/>
</dbReference>
<evidence type="ECO:0000256" key="6">
    <source>
        <dbReference type="RuleBase" id="RU003355"/>
    </source>
</evidence>
<keyword evidence="12" id="KW-1185">Reference proteome</keyword>
<name>A0ABS4T2R1_9MICC</name>
<dbReference type="PANTHER" id="PTHR43806:SF11">
    <property type="entry name" value="CEREVISIN-RELATED"/>
    <property type="match status" value="1"/>
</dbReference>
<dbReference type="PROSITE" id="PS00138">
    <property type="entry name" value="SUBTILASE_SER"/>
    <property type="match status" value="1"/>
</dbReference>
<dbReference type="CDD" id="cd00306">
    <property type="entry name" value="Peptidases_S8_S53"/>
    <property type="match status" value="1"/>
</dbReference>
<sequence length="546" mass="56253">MNGKIKQTAGLAAAAALLTPLASAPSVVNAPEASADAWRDTQYYLEDYGIEDAWETTRGEDVTIAVLDTGVDSDHPTLEGAVVDGTDISGAGDGDGGPVEDQMAAWHGTSVASLAAGRGHEPTDDEVEEAPGEGGTGEYEDLSDEEWEEVLDELEEDFQEIYGDDWEDIVQDIYGEDWREEIRDDLEQMGTSGLKQMGASGLTAEGLAPATSGAVASQAPAPADEEDEESGGDGDSSDEGGDDDDSGGLIGVAPEADVLSASLLLADSNPHGPNADDQIAEAVVWAVDNGADIINMSVGSGTQEWPESWDEAFLHAAENDVLVVASAGNRGSGHMSAGAPATIPGVLTVAGLDEDRNISQDASTQGIAVDIAAAGERVPGGDLDGGYHLWDGTSAAAPIVSGAAALVMAAHPDLSAPEVMHRLVETADPEDGDDGIDPEYGHGVLNVDQAVNGEDVPEFDESDYGTLEEWIRVHRRDDDAAGGHEDIPEGSSVEAGPAGDPRERPQAADAQTVQDWAGPAVLGVAGLLAVAVIAVAAVHLSSRRKG</sequence>
<keyword evidence="8" id="KW-0472">Membrane</keyword>
<keyword evidence="4 6" id="KW-0720">Serine protease</keyword>
<comment type="caution">
    <text evidence="11">The sequence shown here is derived from an EMBL/GenBank/DDBJ whole genome shotgun (WGS) entry which is preliminary data.</text>
</comment>
<feature type="region of interest" description="Disordered" evidence="7">
    <location>
        <begin position="479"/>
        <end position="510"/>
    </location>
</feature>
<evidence type="ECO:0000259" key="10">
    <source>
        <dbReference type="Pfam" id="PF00082"/>
    </source>
</evidence>
<keyword evidence="2 6" id="KW-0645">Protease</keyword>
<accession>A0ABS4T2R1</accession>
<evidence type="ECO:0000256" key="2">
    <source>
        <dbReference type="ARBA" id="ARBA00022670"/>
    </source>
</evidence>
<dbReference type="Gene3D" id="3.40.50.200">
    <property type="entry name" value="Peptidase S8/S53 domain"/>
    <property type="match status" value="2"/>
</dbReference>
<proteinExistence type="inferred from homology"/>
<dbReference type="InterPro" id="IPR015500">
    <property type="entry name" value="Peptidase_S8_subtilisin-rel"/>
</dbReference>
<dbReference type="Pfam" id="PF00082">
    <property type="entry name" value="Peptidase_S8"/>
    <property type="match status" value="2"/>
</dbReference>
<dbReference type="InterPro" id="IPR000209">
    <property type="entry name" value="Peptidase_S8/S53_dom"/>
</dbReference>
<dbReference type="InterPro" id="IPR023827">
    <property type="entry name" value="Peptidase_S8_Asp-AS"/>
</dbReference>
<dbReference type="Proteomes" id="UP001519331">
    <property type="component" value="Unassembled WGS sequence"/>
</dbReference>
<dbReference type="PROSITE" id="PS00136">
    <property type="entry name" value="SUBTILASE_ASP"/>
    <property type="match status" value="1"/>
</dbReference>
<evidence type="ECO:0000313" key="12">
    <source>
        <dbReference type="Proteomes" id="UP001519331"/>
    </source>
</evidence>
<reference evidence="11 12" key="1">
    <citation type="submission" date="2021-03" db="EMBL/GenBank/DDBJ databases">
        <title>Sequencing the genomes of 1000 actinobacteria strains.</title>
        <authorList>
            <person name="Klenk H.-P."/>
        </authorList>
    </citation>
    <scope>NUCLEOTIDE SEQUENCE [LARGE SCALE GENOMIC DNA]</scope>
    <source>
        <strain evidence="11 12">DSM 12544</strain>
    </source>
</reference>
<keyword evidence="8" id="KW-0812">Transmembrane</keyword>
<feature type="signal peptide" evidence="9">
    <location>
        <begin position="1"/>
        <end position="24"/>
    </location>
</feature>
<evidence type="ECO:0000256" key="1">
    <source>
        <dbReference type="ARBA" id="ARBA00011073"/>
    </source>
</evidence>
<evidence type="ECO:0000256" key="3">
    <source>
        <dbReference type="ARBA" id="ARBA00022801"/>
    </source>
</evidence>
<feature type="transmembrane region" description="Helical" evidence="8">
    <location>
        <begin position="516"/>
        <end position="540"/>
    </location>
</feature>
<dbReference type="GO" id="GO:0008233">
    <property type="term" value="F:peptidase activity"/>
    <property type="evidence" value="ECO:0007669"/>
    <property type="project" value="UniProtKB-KW"/>
</dbReference>
<dbReference type="RefSeq" id="WP_210049154.1">
    <property type="nucleotide sequence ID" value="NZ_JAGINX010000001.1"/>
</dbReference>
<evidence type="ECO:0000256" key="9">
    <source>
        <dbReference type="SAM" id="SignalP"/>
    </source>
</evidence>
<comment type="similarity">
    <text evidence="1 5 6">Belongs to the peptidase S8 family.</text>
</comment>
<dbReference type="EMBL" id="JAGINX010000001">
    <property type="protein sequence ID" value="MBP2318735.1"/>
    <property type="molecule type" value="Genomic_DNA"/>
</dbReference>
<gene>
    <name evidence="11" type="ORF">JOF45_001754</name>
</gene>
<keyword evidence="9" id="KW-0732">Signal</keyword>
<dbReference type="GO" id="GO:0006508">
    <property type="term" value="P:proteolysis"/>
    <property type="evidence" value="ECO:0007669"/>
    <property type="project" value="UniProtKB-KW"/>
</dbReference>
<protein>
    <submittedName>
        <fullName evidence="11">Subtilisin family serine protease</fullName>
    </submittedName>
</protein>
<keyword evidence="3 6" id="KW-0378">Hydrolase</keyword>
<feature type="region of interest" description="Disordered" evidence="7">
    <location>
        <begin position="211"/>
        <end position="251"/>
    </location>
</feature>
<feature type="domain" description="Peptidase S8/S53" evidence="10">
    <location>
        <begin position="242"/>
        <end position="443"/>
    </location>
</feature>
<dbReference type="InterPro" id="IPR023828">
    <property type="entry name" value="Peptidase_S8_Ser-AS"/>
</dbReference>
<dbReference type="PRINTS" id="PR00723">
    <property type="entry name" value="SUBTILISIN"/>
</dbReference>
<feature type="chain" id="PRO_5045088887" evidence="9">
    <location>
        <begin position="25"/>
        <end position="546"/>
    </location>
</feature>
<dbReference type="InterPro" id="IPR050131">
    <property type="entry name" value="Peptidase_S8_subtilisin-like"/>
</dbReference>
<dbReference type="SUPFAM" id="SSF52743">
    <property type="entry name" value="Subtilisin-like"/>
    <property type="match status" value="1"/>
</dbReference>
<keyword evidence="8" id="KW-1133">Transmembrane helix</keyword>
<feature type="domain" description="Peptidase S8/S53" evidence="10">
    <location>
        <begin position="59"/>
        <end position="120"/>
    </location>
</feature>
<dbReference type="PROSITE" id="PS51892">
    <property type="entry name" value="SUBTILASE"/>
    <property type="match status" value="1"/>
</dbReference>
<comment type="caution">
    <text evidence="5">Lacks conserved residue(s) required for the propagation of feature annotation.</text>
</comment>
<evidence type="ECO:0000256" key="7">
    <source>
        <dbReference type="SAM" id="MobiDB-lite"/>
    </source>
</evidence>